<evidence type="ECO:0000256" key="1">
    <source>
        <dbReference type="SAM" id="Phobius"/>
    </source>
</evidence>
<evidence type="ECO:0000259" key="2">
    <source>
        <dbReference type="Pfam" id="PF07584"/>
    </source>
</evidence>
<keyword evidence="1" id="KW-0472">Membrane</keyword>
<dbReference type="RefSeq" id="WP_092668124.1">
    <property type="nucleotide sequence ID" value="NZ_FOXS01000001.1"/>
</dbReference>
<evidence type="ECO:0000313" key="3">
    <source>
        <dbReference type="EMBL" id="SFP73858.1"/>
    </source>
</evidence>
<feature type="domain" description="Aerotolerance regulator N-terminal" evidence="2">
    <location>
        <begin position="1"/>
        <end position="77"/>
    </location>
</feature>
<evidence type="ECO:0000313" key="4">
    <source>
        <dbReference type="Proteomes" id="UP000199029"/>
    </source>
</evidence>
<dbReference type="InterPro" id="IPR024163">
    <property type="entry name" value="Aerotolerance_reg_N"/>
</dbReference>
<feature type="transmembrane region" description="Helical" evidence="1">
    <location>
        <begin position="6"/>
        <end position="25"/>
    </location>
</feature>
<dbReference type="STRING" id="1227077.SAMN04515668_0181"/>
<sequence>MFTLLTPAALLALLGLIVPVLIHLWNRRPGREVAVGSLRWLAAGANRRLRNLKPEQLWLLLLRSALLVVLAVALAGPVWRVPQPVGRGQVLVSPELLGTPAFAALRPTIDSLRRRGYALRWLAAGFPKASRAALRADSLGLRDSARVLAATSPAGSRVLWARVRQAASTFSGQPLYVLTPATMQDFQGTQSPLPAEVNWQMLPTAATATWLQAAAIRGDSLRLLLGQSSETQTTFRPVSVKKPAPGGTVRLTGLPAFRFETGTAGAQLQPVGASSAGKAVPAIPVRTNPVRVVIYSTPDFAPDARYLQAGLRAAAAGLLSPMVISTTSTPPAPTNRPDWLFWLADVPLPADWRAAVGQGTQVWQEAVGPGRSDKARLATATFDEVPASIFRRSPLPAEATGGTSYPLWADGQGRPVLSRQLLGRGAIHHLATRLNPIWSELADSPALPARLLALLQPESTDAASQPPTALDQALALQDQRALDPMQLRLSSQAAGAKLTTTTVAQAAAPQSFLQTDLRPWLVLAAGLLFAFERLLAYRRANQSLPSIS</sequence>
<proteinExistence type="predicted"/>
<dbReference type="OrthoDB" id="890881at2"/>
<dbReference type="NCBIfam" id="TIGR02226">
    <property type="entry name" value="two_anch"/>
    <property type="match status" value="1"/>
</dbReference>
<organism evidence="3 4">
    <name type="scientific">Hymenobacter arizonensis</name>
    <name type="common">Siccationidurans arizonensis</name>
    <dbReference type="NCBI Taxonomy" id="1227077"/>
    <lineage>
        <taxon>Bacteria</taxon>
        <taxon>Pseudomonadati</taxon>
        <taxon>Bacteroidota</taxon>
        <taxon>Cytophagia</taxon>
        <taxon>Cytophagales</taxon>
        <taxon>Hymenobacteraceae</taxon>
        <taxon>Hymenobacter</taxon>
    </lineage>
</organism>
<keyword evidence="1" id="KW-1133">Transmembrane helix</keyword>
<keyword evidence="1 3" id="KW-0812">Transmembrane</keyword>
<keyword evidence="4" id="KW-1185">Reference proteome</keyword>
<gene>
    <name evidence="3" type="ORF">SAMN04515668_0181</name>
</gene>
<dbReference type="Pfam" id="PF07584">
    <property type="entry name" value="BatA"/>
    <property type="match status" value="1"/>
</dbReference>
<reference evidence="4" key="1">
    <citation type="submission" date="2016-10" db="EMBL/GenBank/DDBJ databases">
        <authorList>
            <person name="Varghese N."/>
            <person name="Submissions S."/>
        </authorList>
    </citation>
    <scope>NUCLEOTIDE SEQUENCE [LARGE SCALE GENOMIC DNA]</scope>
    <source>
        <strain evidence="4">OR362-8,ATCC BAA-1266,JCM 13504</strain>
    </source>
</reference>
<dbReference type="Proteomes" id="UP000199029">
    <property type="component" value="Unassembled WGS sequence"/>
</dbReference>
<dbReference type="PANTHER" id="PTHR37464:SF1">
    <property type="entry name" value="BLL2463 PROTEIN"/>
    <property type="match status" value="1"/>
</dbReference>
<protein>
    <submittedName>
        <fullName evidence="3">N-terminal double-transmembrane domain-containing protein</fullName>
    </submittedName>
</protein>
<name>A0A1I5ST43_HYMAR</name>
<dbReference type="AlphaFoldDB" id="A0A1I5ST43"/>
<dbReference type="InterPro" id="IPR011933">
    <property type="entry name" value="Double_TM_dom"/>
</dbReference>
<dbReference type="PANTHER" id="PTHR37464">
    <property type="entry name" value="BLL2463 PROTEIN"/>
    <property type="match status" value="1"/>
</dbReference>
<accession>A0A1I5ST43</accession>
<feature type="transmembrane region" description="Helical" evidence="1">
    <location>
        <begin position="57"/>
        <end position="79"/>
    </location>
</feature>
<dbReference type="EMBL" id="FOXS01000001">
    <property type="protein sequence ID" value="SFP73858.1"/>
    <property type="molecule type" value="Genomic_DNA"/>
</dbReference>